<dbReference type="EMBL" id="PGGS01000311">
    <property type="protein sequence ID" value="PNH05365.1"/>
    <property type="molecule type" value="Genomic_DNA"/>
</dbReference>
<name>A0A2J7ZYM0_9CHLO</name>
<gene>
    <name evidence="1" type="ORF">TSOC_008371</name>
</gene>
<evidence type="ECO:0000313" key="1">
    <source>
        <dbReference type="EMBL" id="PNH05365.1"/>
    </source>
</evidence>
<dbReference type="Proteomes" id="UP000236333">
    <property type="component" value="Unassembled WGS sequence"/>
</dbReference>
<sequence length="158" mass="15783">MAQAARPAWIEDLRVPDTMAEILTRACSKTDLGKIGDKAAILLLASRNTVMKATLSNAGVSELMIEATFELANKAAAVAAAEEEAAAAAAAAAAALVEEGAPAVAVAAAAAVATDGPAAGAASGRLVVDFLKELLHPLLAIIFGPCRSSAAPQHLKSA</sequence>
<proteinExistence type="predicted"/>
<comment type="caution">
    <text evidence="1">The sequence shown here is derived from an EMBL/GenBank/DDBJ whole genome shotgun (WGS) entry which is preliminary data.</text>
</comment>
<evidence type="ECO:0000313" key="2">
    <source>
        <dbReference type="Proteomes" id="UP000236333"/>
    </source>
</evidence>
<accession>A0A2J7ZYM0</accession>
<keyword evidence="2" id="KW-1185">Reference proteome</keyword>
<organism evidence="1 2">
    <name type="scientific">Tetrabaena socialis</name>
    <dbReference type="NCBI Taxonomy" id="47790"/>
    <lineage>
        <taxon>Eukaryota</taxon>
        <taxon>Viridiplantae</taxon>
        <taxon>Chlorophyta</taxon>
        <taxon>core chlorophytes</taxon>
        <taxon>Chlorophyceae</taxon>
        <taxon>CS clade</taxon>
        <taxon>Chlamydomonadales</taxon>
        <taxon>Tetrabaenaceae</taxon>
        <taxon>Tetrabaena</taxon>
    </lineage>
</organism>
<reference evidence="1 2" key="1">
    <citation type="journal article" date="2017" name="Mol. Biol. Evol.">
        <title>The 4-celled Tetrabaena socialis nuclear genome reveals the essential components for genetic control of cell number at the origin of multicellularity in the volvocine lineage.</title>
        <authorList>
            <person name="Featherston J."/>
            <person name="Arakaki Y."/>
            <person name="Hanschen E.R."/>
            <person name="Ferris P.J."/>
            <person name="Michod R.E."/>
            <person name="Olson B.J.S.C."/>
            <person name="Nozaki H."/>
            <person name="Durand P.M."/>
        </authorList>
    </citation>
    <scope>NUCLEOTIDE SEQUENCE [LARGE SCALE GENOMIC DNA]</scope>
    <source>
        <strain evidence="1 2">NIES-571</strain>
    </source>
</reference>
<protein>
    <submittedName>
        <fullName evidence="1">Uncharacterized protein</fullName>
    </submittedName>
</protein>
<dbReference type="AlphaFoldDB" id="A0A2J7ZYM0"/>